<evidence type="ECO:0000256" key="1">
    <source>
        <dbReference type="SAM" id="Phobius"/>
    </source>
</evidence>
<dbReference type="RefSeq" id="XP_025365854.1">
    <property type="nucleotide sequence ID" value="XM_025515751.1"/>
</dbReference>
<dbReference type="Proteomes" id="UP000245783">
    <property type="component" value="Unassembled WGS sequence"/>
</dbReference>
<dbReference type="AlphaFoldDB" id="A0A316VN15"/>
<protein>
    <submittedName>
        <fullName evidence="2">Uncharacterized protein</fullName>
    </submittedName>
</protein>
<keyword evidence="1" id="KW-0812">Transmembrane</keyword>
<name>A0A316VN15_9BASI</name>
<keyword evidence="1" id="KW-1133">Transmembrane helix</keyword>
<accession>A0A316VN15</accession>
<evidence type="ECO:0000313" key="3">
    <source>
        <dbReference type="Proteomes" id="UP000245783"/>
    </source>
</evidence>
<gene>
    <name evidence="2" type="ORF">IE81DRAFT_343794</name>
</gene>
<keyword evidence="1" id="KW-0472">Membrane</keyword>
<dbReference type="OrthoDB" id="10513810at2759"/>
<proteinExistence type="predicted"/>
<organism evidence="2 3">
    <name type="scientific">Ceraceosorus guamensis</name>
    <dbReference type="NCBI Taxonomy" id="1522189"/>
    <lineage>
        <taxon>Eukaryota</taxon>
        <taxon>Fungi</taxon>
        <taxon>Dikarya</taxon>
        <taxon>Basidiomycota</taxon>
        <taxon>Ustilaginomycotina</taxon>
        <taxon>Exobasidiomycetes</taxon>
        <taxon>Ceraceosorales</taxon>
        <taxon>Ceraceosoraceae</taxon>
        <taxon>Ceraceosorus</taxon>
    </lineage>
</organism>
<keyword evidence="3" id="KW-1185">Reference proteome</keyword>
<dbReference type="InParanoid" id="A0A316VN15"/>
<feature type="transmembrane region" description="Helical" evidence="1">
    <location>
        <begin position="79"/>
        <end position="99"/>
    </location>
</feature>
<feature type="non-terminal residue" evidence="2">
    <location>
        <position position="149"/>
    </location>
</feature>
<dbReference type="EMBL" id="KZ819560">
    <property type="protein sequence ID" value="PWN38694.1"/>
    <property type="molecule type" value="Genomic_DNA"/>
</dbReference>
<reference evidence="2 3" key="1">
    <citation type="journal article" date="2018" name="Mol. Biol. Evol.">
        <title>Broad Genomic Sampling Reveals a Smut Pathogenic Ancestry of the Fungal Clade Ustilaginomycotina.</title>
        <authorList>
            <person name="Kijpornyongpan T."/>
            <person name="Mondo S.J."/>
            <person name="Barry K."/>
            <person name="Sandor L."/>
            <person name="Lee J."/>
            <person name="Lipzen A."/>
            <person name="Pangilinan J."/>
            <person name="LaButti K."/>
            <person name="Hainaut M."/>
            <person name="Henrissat B."/>
            <person name="Grigoriev I.V."/>
            <person name="Spatafora J.W."/>
            <person name="Aime M.C."/>
        </authorList>
    </citation>
    <scope>NUCLEOTIDE SEQUENCE [LARGE SCALE GENOMIC DNA]</scope>
    <source>
        <strain evidence="2 3">MCA 4658</strain>
    </source>
</reference>
<evidence type="ECO:0000313" key="2">
    <source>
        <dbReference type="EMBL" id="PWN38694.1"/>
    </source>
</evidence>
<dbReference type="GeneID" id="37037621"/>
<sequence>MLTCQLTKQRAMNVAAKVQVAATTSSSSSPPLSLTEPVSPKACSISAHRPSTLLHNTSTGWISLFIPLHVPIPTTMQPILLFLFAFSALASFSLGMPLGDTDASYAYGPLMSRDCSCKGMTISTPPVDQLPKCADGSRALSGIICCKVY</sequence>